<sequence length="25" mass="3113">MKWSEHIHGNGIYICPFPHQFFYLF</sequence>
<dbReference type="AlphaFoldDB" id="M1Z9P0"/>
<protein>
    <submittedName>
        <fullName evidence="1">Uncharacterized protein</fullName>
    </submittedName>
</protein>
<evidence type="ECO:0000313" key="2">
    <source>
        <dbReference type="Proteomes" id="UP000011704"/>
    </source>
</evidence>
<reference evidence="1 2" key="1">
    <citation type="journal article" date="2013" name="Front. Microbiol.">
        <title>The genome of Nitrospina gracilis illuminates the metabolism and evolution of the major marine nitrite oxidizer.</title>
        <authorList>
            <person name="Luecker S."/>
            <person name="Nowka B."/>
            <person name="Rattei T."/>
            <person name="Spieck E."/>
            <person name="and Daims H."/>
        </authorList>
    </citation>
    <scope>NUCLEOTIDE SEQUENCE [LARGE SCALE GENOMIC DNA]</scope>
    <source>
        <strain evidence="1 2">3/211</strain>
    </source>
</reference>
<name>M1Z9P0_NITG3</name>
<keyword evidence="2" id="KW-1185">Reference proteome</keyword>
<dbReference type="HOGENOM" id="CLU_3419054_0_0_0"/>
<dbReference type="InParanoid" id="M1Z9P0"/>
<evidence type="ECO:0000313" key="1">
    <source>
        <dbReference type="EMBL" id="CCQ89897.1"/>
    </source>
</evidence>
<gene>
    <name evidence="1" type="ORF">NITGR_190007</name>
</gene>
<proteinExistence type="predicted"/>
<dbReference type="EMBL" id="CAQJ01000021">
    <property type="protein sequence ID" value="CCQ89897.1"/>
    <property type="molecule type" value="Genomic_DNA"/>
</dbReference>
<accession>M1Z9P0</accession>
<dbReference type="Proteomes" id="UP000011704">
    <property type="component" value="Unassembled WGS sequence"/>
</dbReference>
<comment type="caution">
    <text evidence="1">The sequence shown here is derived from an EMBL/GenBank/DDBJ whole genome shotgun (WGS) entry which is preliminary data.</text>
</comment>
<organism evidence="1 2">
    <name type="scientific">Nitrospina gracilis (strain 3/211)</name>
    <dbReference type="NCBI Taxonomy" id="1266370"/>
    <lineage>
        <taxon>Bacteria</taxon>
        <taxon>Pseudomonadati</taxon>
        <taxon>Nitrospinota/Tectimicrobiota group</taxon>
        <taxon>Nitrospinota</taxon>
        <taxon>Nitrospinia</taxon>
        <taxon>Nitrospinales</taxon>
        <taxon>Nitrospinaceae</taxon>
        <taxon>Nitrospina</taxon>
    </lineage>
</organism>